<dbReference type="HOGENOM" id="CLU_000288_57_15_1"/>
<reference evidence="13 14" key="1">
    <citation type="journal article" date="2011" name="Proc. Natl. Acad. Sci. U.S.A.">
        <title>Comparative genomics of xylose-fermenting fungi for enhanced biofuel production.</title>
        <authorList>
            <person name="Wohlbach D.J."/>
            <person name="Kuo A."/>
            <person name="Sato T.K."/>
            <person name="Potts K.M."/>
            <person name="Salamov A.A."/>
            <person name="LaButti K.M."/>
            <person name="Sun H."/>
            <person name="Clum A."/>
            <person name="Pangilinan J.L."/>
            <person name="Lindquist E.A."/>
            <person name="Lucas S."/>
            <person name="Lapidus A."/>
            <person name="Jin M."/>
            <person name="Gunawan C."/>
            <person name="Balan V."/>
            <person name="Dale B.E."/>
            <person name="Jeffries T.W."/>
            <person name="Zinkel R."/>
            <person name="Barry K.W."/>
            <person name="Grigoriev I.V."/>
            <person name="Gasch A.P."/>
        </authorList>
    </citation>
    <scope>NUCLEOTIDE SEQUENCE [LARGE SCALE GENOMIC DNA]</scope>
    <source>
        <strain evidence="14">ATCC 10573 / BCRC 21748 / CBS 615 / JCM 9827 / NBRC 10315 / NRRL Y-1498 / VKM Y-70</strain>
    </source>
</reference>
<evidence type="ECO:0000256" key="11">
    <source>
        <dbReference type="HAMAP-Rule" id="MF_03141"/>
    </source>
</evidence>
<evidence type="ECO:0000256" key="5">
    <source>
        <dbReference type="ARBA" id="ARBA00022701"/>
    </source>
</evidence>
<dbReference type="SMART" id="SM00320">
    <property type="entry name" value="WD40"/>
    <property type="match status" value="7"/>
</dbReference>
<keyword evidence="7 11" id="KW-0498">Mitosis</keyword>
<protein>
    <recommendedName>
        <fullName evidence="11">Nuclear distribution protein PAC1</fullName>
    </recommendedName>
    <alternativeName>
        <fullName evidence="11">Lissencephaly-1 homolog</fullName>
        <shortName evidence="11">LIS-1</shortName>
    </alternativeName>
    <alternativeName>
        <fullName evidence="11">nudF homolog</fullName>
    </alternativeName>
</protein>
<dbReference type="GO" id="GO:0005875">
    <property type="term" value="C:microtubule associated complex"/>
    <property type="evidence" value="ECO:0007669"/>
    <property type="project" value="UniProtKB-UniRule"/>
</dbReference>
<name>G3B9R9_CANTC</name>
<proteinExistence type="inferred from homology"/>
<dbReference type="AlphaFoldDB" id="G3B9R9"/>
<dbReference type="GeneID" id="18246008"/>
<keyword evidence="6" id="KW-0677">Repeat</keyword>
<dbReference type="PROSITE" id="PS50294">
    <property type="entry name" value="WD_REPEATS_REGION"/>
    <property type="match status" value="2"/>
</dbReference>
<dbReference type="PROSITE" id="PS00678">
    <property type="entry name" value="WD_REPEATS_1"/>
    <property type="match status" value="2"/>
</dbReference>
<keyword evidence="4 11" id="KW-0132">Cell division</keyword>
<dbReference type="eggNOG" id="KOG0295">
    <property type="taxonomic scope" value="Eukaryota"/>
</dbReference>
<dbReference type="GO" id="GO:0051301">
    <property type="term" value="P:cell division"/>
    <property type="evidence" value="ECO:0007669"/>
    <property type="project" value="UniProtKB-KW"/>
</dbReference>
<evidence type="ECO:0000256" key="1">
    <source>
        <dbReference type="ARBA" id="ARBA00022448"/>
    </source>
</evidence>
<dbReference type="GO" id="GO:0051012">
    <property type="term" value="P:microtubule sliding"/>
    <property type="evidence" value="ECO:0007669"/>
    <property type="project" value="UniProtKB-UniRule"/>
</dbReference>
<dbReference type="GO" id="GO:0000132">
    <property type="term" value="P:establishment of mitotic spindle orientation"/>
    <property type="evidence" value="ECO:0007669"/>
    <property type="project" value="UniProtKB-UniRule"/>
</dbReference>
<evidence type="ECO:0000256" key="6">
    <source>
        <dbReference type="ARBA" id="ARBA00022737"/>
    </source>
</evidence>
<dbReference type="InterPro" id="IPR036322">
    <property type="entry name" value="WD40_repeat_dom_sf"/>
</dbReference>
<keyword evidence="2 11" id="KW-0963">Cytoplasm</keyword>
<feature type="repeat" description="WD" evidence="12">
    <location>
        <begin position="208"/>
        <end position="250"/>
    </location>
</feature>
<evidence type="ECO:0000256" key="3">
    <source>
        <dbReference type="ARBA" id="ARBA00022574"/>
    </source>
</evidence>
<dbReference type="InterPro" id="IPR015943">
    <property type="entry name" value="WD40/YVTN_repeat-like_dom_sf"/>
</dbReference>
<evidence type="ECO:0000313" key="14">
    <source>
        <dbReference type="Proteomes" id="UP000000707"/>
    </source>
</evidence>
<evidence type="ECO:0000256" key="9">
    <source>
        <dbReference type="ARBA" id="ARBA00023212"/>
    </source>
</evidence>
<dbReference type="GO" id="GO:0000922">
    <property type="term" value="C:spindle pole"/>
    <property type="evidence" value="ECO:0007669"/>
    <property type="project" value="UniProtKB-SubCell"/>
</dbReference>
<dbReference type="CDD" id="cd00200">
    <property type="entry name" value="WD40"/>
    <property type="match status" value="1"/>
</dbReference>
<accession>G3B9R9</accession>
<sequence length="508" mass="57489">MSNLSILTSKQKEELHKAIIQYIQPLLAEDGDPRLLQSLMKVLQVDDNSINDIIPNYLEKKWSTVLRLQKRIMDMQNDINNMKSITESQPEFFTKNTDKINWLPSTVSQVFKSHSNQQVDTVALHPCLPLIVCGCSDGTIIVWNLVVDDTIPEKIIKAHTRNVNKVVWSKKPIDINDNSTPEYVFASCSSDLSIKVWSGSSYKQLRNLMGHEHTVSSLAFSSSNPRFLYSVSRDRYIKSWDVINGHFTKSFMGHSDWVRNLDTICLNSKPDGSNSDASVTSGFGDFLLTCSNDQSIRLSHAESGMGLSLLIGHGHVVEDVKFLPLHSNRFIDQFLDENGSRFHTMPSRLVKDDIYTTMLGFKYCVSCGRDNSVKLWLLPPPTIHPHRSPTATTMNNSQGWLLDSFSGHTSWVKAVSVHPNGRFIFSCSDDKTIKVWDLEPLKEEGKVKCIHTLKGHEGFVTAIDFASFETDDILNSINDPEKLLKYIESKMRCVFVSASVDNTVRLWR</sequence>
<organism evidence="14">
    <name type="scientific">Candida tenuis (strain ATCC 10573 / BCRC 21748 / CBS 615 / JCM 9827 / NBRC 10315 / NRRL Y-1498 / VKM Y-70)</name>
    <name type="common">Yeast</name>
    <name type="synonym">Yamadazyma tenuis</name>
    <dbReference type="NCBI Taxonomy" id="590646"/>
    <lineage>
        <taxon>Eukaryota</taxon>
        <taxon>Fungi</taxon>
        <taxon>Dikarya</taxon>
        <taxon>Ascomycota</taxon>
        <taxon>Saccharomycotina</taxon>
        <taxon>Pichiomycetes</taxon>
        <taxon>Debaryomycetaceae</taxon>
        <taxon>Yamadazyma</taxon>
    </lineage>
</organism>
<dbReference type="InterPro" id="IPR017252">
    <property type="entry name" value="Dynein_regulator_LIS1"/>
</dbReference>
<dbReference type="PANTHER" id="PTHR19848:SF8">
    <property type="entry name" value="F-BOX AND WD REPEAT DOMAIN CONTAINING 7"/>
    <property type="match status" value="1"/>
</dbReference>
<dbReference type="Proteomes" id="UP000000707">
    <property type="component" value="Unassembled WGS sequence"/>
</dbReference>
<feature type="repeat" description="WD" evidence="12">
    <location>
        <begin position="405"/>
        <end position="439"/>
    </location>
</feature>
<dbReference type="PIRSF" id="PIRSF037647">
    <property type="entry name" value="Dynein_regulator_Lis1"/>
    <property type="match status" value="1"/>
</dbReference>
<evidence type="ECO:0000313" key="13">
    <source>
        <dbReference type="EMBL" id="EGV61954.1"/>
    </source>
</evidence>
<dbReference type="Gene3D" id="2.130.10.10">
    <property type="entry name" value="YVTN repeat-like/Quinoprotein amine dehydrogenase"/>
    <property type="match status" value="3"/>
</dbReference>
<keyword evidence="9 11" id="KW-0206">Cytoskeleton</keyword>
<evidence type="ECO:0000256" key="7">
    <source>
        <dbReference type="ARBA" id="ARBA00022776"/>
    </source>
</evidence>
<dbReference type="HAMAP" id="MF_03141">
    <property type="entry name" value="lis1"/>
    <property type="match status" value="1"/>
</dbReference>
<dbReference type="InterPro" id="IPR019775">
    <property type="entry name" value="WD40_repeat_CS"/>
</dbReference>
<dbReference type="Pfam" id="PF00400">
    <property type="entry name" value="WD40"/>
    <property type="match status" value="4"/>
</dbReference>
<dbReference type="PRINTS" id="PR00320">
    <property type="entry name" value="GPROTEINBRPT"/>
</dbReference>
<dbReference type="OrthoDB" id="10264588at2759"/>
<gene>
    <name evidence="11" type="primary">PAC1</name>
    <name evidence="11" type="synonym">LIS1</name>
    <name evidence="13" type="ORF">CANTEDRAFT_108168</name>
</gene>
<dbReference type="KEGG" id="cten:18246008"/>
<dbReference type="InterPro" id="IPR001680">
    <property type="entry name" value="WD40_rpt"/>
</dbReference>
<keyword evidence="14" id="KW-1185">Reference proteome</keyword>
<keyword evidence="8 11" id="KW-0175">Coiled coil</keyword>
<keyword evidence="10 11" id="KW-0131">Cell cycle</keyword>
<evidence type="ECO:0000256" key="12">
    <source>
        <dbReference type="PROSITE-ProRule" id="PRU00221"/>
    </source>
</evidence>
<evidence type="ECO:0000256" key="8">
    <source>
        <dbReference type="ARBA" id="ARBA00023054"/>
    </source>
</evidence>
<dbReference type="PANTHER" id="PTHR19848">
    <property type="entry name" value="WD40 REPEAT PROTEIN"/>
    <property type="match status" value="1"/>
</dbReference>
<comment type="function">
    <text evidence="11">Positively regulates the activity of the minus-end directed microtubule motor protein dynein. Plays a central role in positioning the mitotic spindle at the bud neck during cell division. Targets cytoplasmic dynein to microtubule plus ends, thereby promoting dynein-mediated microtubule sliding along the bud cortex and consequently the movement of the mitotic spindle to the bud neck.</text>
</comment>
<dbReference type="EMBL" id="GL996527">
    <property type="protein sequence ID" value="EGV61954.1"/>
    <property type="molecule type" value="Genomic_DNA"/>
</dbReference>
<evidence type="ECO:0000256" key="10">
    <source>
        <dbReference type="ARBA" id="ARBA00023306"/>
    </source>
</evidence>
<feature type="repeat" description="WD" evidence="12">
    <location>
        <begin position="495"/>
        <end position="508"/>
    </location>
</feature>
<evidence type="ECO:0000256" key="4">
    <source>
        <dbReference type="ARBA" id="ARBA00022618"/>
    </source>
</evidence>
<dbReference type="STRING" id="590646.G3B9R9"/>
<comment type="subcellular location">
    <subcellularLocation>
        <location evidence="11">Cytoplasm</location>
        <location evidence="11">Cytoskeleton</location>
    </subcellularLocation>
    <subcellularLocation>
        <location evidence="11">Cytoplasm</location>
        <location evidence="11">Cytoskeleton</location>
        <location evidence="11">Spindle pole</location>
    </subcellularLocation>
    <text evidence="11">Localizes to the plus ends of microtubules and the mitotic spindle poles.</text>
</comment>
<comment type="similarity">
    <text evidence="11">Belongs to the WD repeat LIS1/nudF family.</text>
</comment>
<dbReference type="GO" id="GO:0070840">
    <property type="term" value="F:dynein complex binding"/>
    <property type="evidence" value="ECO:0007669"/>
    <property type="project" value="UniProtKB-UniRule"/>
</dbReference>
<comment type="subunit">
    <text evidence="11">Self-associates. Interacts with NDL1 and dynein.</text>
</comment>
<keyword evidence="3 12" id="KW-0853">WD repeat</keyword>
<dbReference type="InterPro" id="IPR037190">
    <property type="entry name" value="LIS1_N"/>
</dbReference>
<dbReference type="Gene3D" id="1.20.960.30">
    <property type="match status" value="1"/>
</dbReference>
<keyword evidence="5 11" id="KW-0493">Microtubule</keyword>
<dbReference type="InterPro" id="IPR020472">
    <property type="entry name" value="WD40_PAC1"/>
</dbReference>
<dbReference type="SUPFAM" id="SSF50978">
    <property type="entry name" value="WD40 repeat-like"/>
    <property type="match status" value="1"/>
</dbReference>
<dbReference type="PROSITE" id="PS50082">
    <property type="entry name" value="WD_REPEATS_2"/>
    <property type="match status" value="3"/>
</dbReference>
<dbReference type="GO" id="GO:0005737">
    <property type="term" value="C:cytoplasm"/>
    <property type="evidence" value="ECO:0007669"/>
    <property type="project" value="UniProtKB-UniRule"/>
</dbReference>
<keyword evidence="1 11" id="KW-0813">Transport</keyword>
<dbReference type="GO" id="GO:0005874">
    <property type="term" value="C:microtubule"/>
    <property type="evidence" value="ECO:0007669"/>
    <property type="project" value="UniProtKB-KW"/>
</dbReference>
<dbReference type="SUPFAM" id="SSF109925">
    <property type="entry name" value="Lissencephaly-1 protein (Lis-1, PAF-AH alpha) N-terminal domain"/>
    <property type="match status" value="1"/>
</dbReference>
<evidence type="ECO:0000256" key="2">
    <source>
        <dbReference type="ARBA" id="ARBA00022490"/>
    </source>
</evidence>